<proteinExistence type="predicted"/>
<protein>
    <submittedName>
        <fullName evidence="2">Uncharacterized protein</fullName>
    </submittedName>
</protein>
<accession>A0AAC9GIB0</accession>
<evidence type="ECO:0000313" key="3">
    <source>
        <dbReference type="Proteomes" id="UP000093276"/>
    </source>
</evidence>
<name>A0AAC9GIB0_9FLAO</name>
<organism evidence="2 3">
    <name type="scientific">Flavobacterium anhuiense</name>
    <dbReference type="NCBI Taxonomy" id="459526"/>
    <lineage>
        <taxon>Bacteria</taxon>
        <taxon>Pseudomonadati</taxon>
        <taxon>Bacteroidota</taxon>
        <taxon>Flavobacteriia</taxon>
        <taxon>Flavobacteriales</taxon>
        <taxon>Flavobacteriaceae</taxon>
        <taxon>Flavobacterium</taxon>
    </lineage>
</organism>
<dbReference type="EMBL" id="CP016907">
    <property type="protein sequence ID" value="AOC95168.1"/>
    <property type="molecule type" value="Genomic_DNA"/>
</dbReference>
<sequence>MLSGLKSIQFCNLEFHHCSFAVDKELFPAIRCNLFMANPAIKRISAPIGAMDAVSGEAFREMEDFGKMKKCLKISPKAEDPLKADIGKPDKIRKCQPNQEKPYAR</sequence>
<dbReference type="Proteomes" id="UP000093276">
    <property type="component" value="Chromosome"/>
</dbReference>
<dbReference type="AlphaFoldDB" id="A0AAC9GIB0"/>
<feature type="region of interest" description="Disordered" evidence="1">
    <location>
        <begin position="80"/>
        <end position="105"/>
    </location>
</feature>
<evidence type="ECO:0000256" key="1">
    <source>
        <dbReference type="SAM" id="MobiDB-lite"/>
    </source>
</evidence>
<reference evidence="2 3" key="1">
    <citation type="submission" date="2016-08" db="EMBL/GenBank/DDBJ databases">
        <title>Complete genome sequence of Flavobacterium johnsoniae strain GSE09, a volatile-producing biocontrol agent isolated from cucumber (Cucumis sativus).</title>
        <authorList>
            <person name="Jeong J.-J."/>
            <person name="Oh J.Y."/>
            <person name="Jim Y.J."/>
            <person name="Sang M.K."/>
            <person name="Kim K.D."/>
        </authorList>
    </citation>
    <scope>NUCLEOTIDE SEQUENCE [LARGE SCALE GENOMIC DNA]</scope>
    <source>
        <strain evidence="2 3">GSE09</strain>
    </source>
</reference>
<dbReference type="KEGG" id="fjg:BB050_02045"/>
<feature type="compositionally biased region" description="Basic and acidic residues" evidence="1">
    <location>
        <begin position="80"/>
        <end position="93"/>
    </location>
</feature>
<gene>
    <name evidence="2" type="ORF">BB050_02045</name>
</gene>
<evidence type="ECO:0000313" key="2">
    <source>
        <dbReference type="EMBL" id="AOC95168.1"/>
    </source>
</evidence>